<dbReference type="AlphaFoldDB" id="A0A5M8FRE4"/>
<sequence>MQRRGCCPWLSPWALCRRLPVRLPSGLSAAYMVGLFLFAVLLLAPLAVLGARAADADGFDQGLLYRLQPPGGAPSWLFGTIHSDDPRVLDVPEAVLDALAGARTLVLEVVPDAEAAARSMAAMRYEGVQTLEDALPPDLYADTLAALAARGLPASVGRQFWPWGVVLLLSLPESDSGEILDLHLYRRAQAAEQPVSALERVDEQMQVFAQLAPEQQVTLLRETLASLEQMPAIFDALVAAYLARDLAALADIGKRQMQHGDPAVAAYLQTQLLDVRNRRMAERIMPLLQRGGAFIAVGALHMTGSGGLLQRLQAAGVAVERIY</sequence>
<keyword evidence="12" id="KW-0325">Glycoprotein</keyword>
<name>A0A5M8FRE4_9GAMM</name>
<comment type="cofactor">
    <cofactor evidence="1">
        <name>Mn(2+)</name>
        <dbReference type="ChEBI" id="CHEBI:29035"/>
    </cofactor>
</comment>
<dbReference type="GO" id="GO:0006508">
    <property type="term" value="P:proteolysis"/>
    <property type="evidence" value="ECO:0007669"/>
    <property type="project" value="UniProtKB-KW"/>
</dbReference>
<keyword evidence="7" id="KW-0732">Signal</keyword>
<keyword evidence="11 13" id="KW-0472">Membrane</keyword>
<evidence type="ECO:0000256" key="3">
    <source>
        <dbReference type="ARBA" id="ARBA00004479"/>
    </source>
</evidence>
<keyword evidence="8" id="KW-0378">Hydrolase</keyword>
<dbReference type="GO" id="GO:0030178">
    <property type="term" value="P:negative regulation of Wnt signaling pathway"/>
    <property type="evidence" value="ECO:0007669"/>
    <property type="project" value="InterPro"/>
</dbReference>
<dbReference type="GO" id="GO:0046872">
    <property type="term" value="F:metal ion binding"/>
    <property type="evidence" value="ECO:0007669"/>
    <property type="project" value="UniProtKB-KW"/>
</dbReference>
<feature type="transmembrane region" description="Helical" evidence="13">
    <location>
        <begin position="29"/>
        <end position="49"/>
    </location>
</feature>
<keyword evidence="15" id="KW-1185">Reference proteome</keyword>
<comment type="caution">
    <text evidence="14">The sequence shown here is derived from an EMBL/GenBank/DDBJ whole genome shotgun (WGS) entry which is preliminary data.</text>
</comment>
<protein>
    <submittedName>
        <fullName evidence="14">TraB/GumN family protein</fullName>
    </submittedName>
</protein>
<dbReference type="InterPro" id="IPR040230">
    <property type="entry name" value="TIKI1/2-like"/>
</dbReference>
<evidence type="ECO:0000256" key="1">
    <source>
        <dbReference type="ARBA" id="ARBA00001936"/>
    </source>
</evidence>
<reference evidence="14 15" key="1">
    <citation type="submission" date="2019-09" db="EMBL/GenBank/DDBJ databases">
        <title>Whole-genome sequence of the purple sulfur bacterium Thiohalocapsa marina DSM 19078.</title>
        <authorList>
            <person name="Kyndt J.A."/>
            <person name="Meyer T.E."/>
        </authorList>
    </citation>
    <scope>NUCLEOTIDE SEQUENCE [LARGE SCALE GENOMIC DNA]</scope>
    <source>
        <strain evidence="14 15">DSM 19078</strain>
    </source>
</reference>
<keyword evidence="9 13" id="KW-1133">Transmembrane helix</keyword>
<keyword evidence="5 13" id="KW-0812">Transmembrane</keyword>
<evidence type="ECO:0000256" key="4">
    <source>
        <dbReference type="ARBA" id="ARBA00022670"/>
    </source>
</evidence>
<gene>
    <name evidence="14" type="ORF">F2Q65_06485</name>
</gene>
<comment type="subcellular location">
    <subcellularLocation>
        <location evidence="3">Membrane</location>
        <topology evidence="3">Single-pass type I membrane protein</topology>
    </subcellularLocation>
</comment>
<dbReference type="InterPro" id="IPR002816">
    <property type="entry name" value="TraB/PrgY/GumN_fam"/>
</dbReference>
<dbReference type="CDD" id="cd14789">
    <property type="entry name" value="Tiki"/>
    <property type="match status" value="1"/>
</dbReference>
<dbReference type="Pfam" id="PF01963">
    <property type="entry name" value="TraB_PrgY_gumN"/>
    <property type="match status" value="1"/>
</dbReference>
<organism evidence="14 15">
    <name type="scientific">Thiohalocapsa marina</name>
    <dbReference type="NCBI Taxonomy" id="424902"/>
    <lineage>
        <taxon>Bacteria</taxon>
        <taxon>Pseudomonadati</taxon>
        <taxon>Pseudomonadota</taxon>
        <taxon>Gammaproteobacteria</taxon>
        <taxon>Chromatiales</taxon>
        <taxon>Chromatiaceae</taxon>
        <taxon>Thiohalocapsa</taxon>
    </lineage>
</organism>
<evidence type="ECO:0000256" key="13">
    <source>
        <dbReference type="SAM" id="Phobius"/>
    </source>
</evidence>
<evidence type="ECO:0000256" key="7">
    <source>
        <dbReference type="ARBA" id="ARBA00022729"/>
    </source>
</evidence>
<dbReference type="GO" id="GO:0004222">
    <property type="term" value="F:metalloendopeptidase activity"/>
    <property type="evidence" value="ECO:0007669"/>
    <property type="project" value="TreeGrafter"/>
</dbReference>
<dbReference type="GO" id="GO:0016020">
    <property type="term" value="C:membrane"/>
    <property type="evidence" value="ECO:0007669"/>
    <property type="project" value="UniProtKB-SubCell"/>
</dbReference>
<comment type="cofactor">
    <cofactor evidence="2">
        <name>Co(2+)</name>
        <dbReference type="ChEBI" id="CHEBI:48828"/>
    </cofactor>
</comment>
<evidence type="ECO:0000313" key="15">
    <source>
        <dbReference type="Proteomes" id="UP000322981"/>
    </source>
</evidence>
<evidence type="ECO:0000256" key="2">
    <source>
        <dbReference type="ARBA" id="ARBA00001941"/>
    </source>
</evidence>
<proteinExistence type="predicted"/>
<evidence type="ECO:0000256" key="9">
    <source>
        <dbReference type="ARBA" id="ARBA00022989"/>
    </source>
</evidence>
<evidence type="ECO:0000313" key="14">
    <source>
        <dbReference type="EMBL" id="KAA6186011.1"/>
    </source>
</evidence>
<keyword evidence="10" id="KW-0482">Metalloprotease</keyword>
<dbReference type="EMBL" id="VWXX01000006">
    <property type="protein sequence ID" value="KAA6186011.1"/>
    <property type="molecule type" value="Genomic_DNA"/>
</dbReference>
<evidence type="ECO:0000256" key="10">
    <source>
        <dbReference type="ARBA" id="ARBA00023049"/>
    </source>
</evidence>
<evidence type="ECO:0000256" key="6">
    <source>
        <dbReference type="ARBA" id="ARBA00022723"/>
    </source>
</evidence>
<evidence type="ECO:0000256" key="5">
    <source>
        <dbReference type="ARBA" id="ARBA00022692"/>
    </source>
</evidence>
<dbReference type="PANTHER" id="PTHR31120">
    <property type="entry name" value="METALLOPROTEASE TIKI"/>
    <property type="match status" value="1"/>
</dbReference>
<dbReference type="Proteomes" id="UP000322981">
    <property type="component" value="Unassembled WGS sequence"/>
</dbReference>
<dbReference type="OrthoDB" id="357294at2"/>
<dbReference type="PANTHER" id="PTHR31120:SF6">
    <property type="entry name" value="METALLOPROTEASE TIKI HOMOLOG"/>
    <property type="match status" value="1"/>
</dbReference>
<evidence type="ECO:0000256" key="12">
    <source>
        <dbReference type="ARBA" id="ARBA00023180"/>
    </source>
</evidence>
<evidence type="ECO:0000256" key="11">
    <source>
        <dbReference type="ARBA" id="ARBA00023136"/>
    </source>
</evidence>
<keyword evidence="6" id="KW-0479">Metal-binding</keyword>
<keyword evidence="4" id="KW-0645">Protease</keyword>
<accession>A0A5M8FRE4</accession>
<evidence type="ECO:0000256" key="8">
    <source>
        <dbReference type="ARBA" id="ARBA00022801"/>
    </source>
</evidence>